<dbReference type="AlphaFoldDB" id="A0A7C8IUQ1"/>
<dbReference type="InterPro" id="IPR025110">
    <property type="entry name" value="AMP-bd_C"/>
</dbReference>
<dbReference type="Proteomes" id="UP000481858">
    <property type="component" value="Unassembled WGS sequence"/>
</dbReference>
<dbReference type="Pfam" id="PF13193">
    <property type="entry name" value="AMP-binding_C"/>
    <property type="match status" value="1"/>
</dbReference>
<dbReference type="EMBL" id="WUBL01000157">
    <property type="protein sequence ID" value="KAF2964299.1"/>
    <property type="molecule type" value="Genomic_DNA"/>
</dbReference>
<dbReference type="InParanoid" id="A0A7C8IUQ1"/>
<gene>
    <name evidence="7" type="ORF">GQX73_g9267</name>
</gene>
<dbReference type="Pfam" id="PF00501">
    <property type="entry name" value="AMP-binding"/>
    <property type="match status" value="1"/>
</dbReference>
<evidence type="ECO:0000256" key="3">
    <source>
        <dbReference type="SAM" id="MobiDB-lite"/>
    </source>
</evidence>
<name>A0A7C8IUQ1_9PEZI</name>
<dbReference type="Gene3D" id="3.40.50.980">
    <property type="match status" value="1"/>
</dbReference>
<dbReference type="InterPro" id="IPR029058">
    <property type="entry name" value="AB_hydrolase_fold"/>
</dbReference>
<evidence type="ECO:0000313" key="8">
    <source>
        <dbReference type="Proteomes" id="UP000481858"/>
    </source>
</evidence>
<proteinExistence type="inferred from homology"/>
<dbReference type="InterPro" id="IPR020845">
    <property type="entry name" value="AMP-binding_CS"/>
</dbReference>
<feature type="domain" description="AMP-dependent synthetase/ligase" evidence="5">
    <location>
        <begin position="415"/>
        <end position="786"/>
    </location>
</feature>
<dbReference type="OrthoDB" id="6509636at2759"/>
<keyword evidence="4" id="KW-0812">Transmembrane</keyword>
<dbReference type="Gene3D" id="3.40.50.1820">
    <property type="entry name" value="alpha/beta hydrolase"/>
    <property type="match status" value="1"/>
</dbReference>
<organism evidence="7 8">
    <name type="scientific">Xylaria multiplex</name>
    <dbReference type="NCBI Taxonomy" id="323545"/>
    <lineage>
        <taxon>Eukaryota</taxon>
        <taxon>Fungi</taxon>
        <taxon>Dikarya</taxon>
        <taxon>Ascomycota</taxon>
        <taxon>Pezizomycotina</taxon>
        <taxon>Sordariomycetes</taxon>
        <taxon>Xylariomycetidae</taxon>
        <taxon>Xylariales</taxon>
        <taxon>Xylariaceae</taxon>
        <taxon>Xylaria</taxon>
    </lineage>
</organism>
<evidence type="ECO:0000313" key="7">
    <source>
        <dbReference type="EMBL" id="KAF2964299.1"/>
    </source>
</evidence>
<dbReference type="PANTHER" id="PTHR24096:SF149">
    <property type="entry name" value="AMP-BINDING DOMAIN-CONTAINING PROTEIN-RELATED"/>
    <property type="match status" value="1"/>
</dbReference>
<keyword evidence="2" id="KW-0436">Ligase</keyword>
<protein>
    <submittedName>
        <fullName evidence="7">Uncharacterized protein</fullName>
    </submittedName>
</protein>
<keyword evidence="4" id="KW-1133">Transmembrane helix</keyword>
<dbReference type="FunCoup" id="A0A7C8IUQ1">
    <property type="interactions" value="546"/>
</dbReference>
<feature type="compositionally biased region" description="Basic and acidic residues" evidence="3">
    <location>
        <begin position="118"/>
        <end position="129"/>
    </location>
</feature>
<feature type="region of interest" description="Disordered" evidence="3">
    <location>
        <begin position="86"/>
        <end position="129"/>
    </location>
</feature>
<dbReference type="CDD" id="cd05911">
    <property type="entry name" value="Firefly_Luc_like"/>
    <property type="match status" value="1"/>
</dbReference>
<feature type="transmembrane region" description="Helical" evidence="4">
    <location>
        <begin position="337"/>
        <end position="359"/>
    </location>
</feature>
<feature type="domain" description="AMP-binding enzyme C-terminal" evidence="6">
    <location>
        <begin position="837"/>
        <end position="917"/>
    </location>
</feature>
<evidence type="ECO:0000259" key="5">
    <source>
        <dbReference type="Pfam" id="PF00501"/>
    </source>
</evidence>
<reference evidence="7 8" key="1">
    <citation type="submission" date="2019-12" db="EMBL/GenBank/DDBJ databases">
        <title>Draft genome sequence of the ascomycete Xylaria multiplex DSM 110363.</title>
        <authorList>
            <person name="Buettner E."/>
            <person name="Kellner H."/>
        </authorList>
    </citation>
    <scope>NUCLEOTIDE SEQUENCE [LARGE SCALE GENOMIC DNA]</scope>
    <source>
        <strain evidence="7 8">DSM 110363</strain>
    </source>
</reference>
<evidence type="ECO:0000256" key="2">
    <source>
        <dbReference type="ARBA" id="ARBA00022598"/>
    </source>
</evidence>
<evidence type="ECO:0000256" key="1">
    <source>
        <dbReference type="ARBA" id="ARBA00006432"/>
    </source>
</evidence>
<evidence type="ECO:0000259" key="6">
    <source>
        <dbReference type="Pfam" id="PF13193"/>
    </source>
</evidence>
<accession>A0A7C8IUQ1</accession>
<dbReference type="Gene3D" id="2.30.38.10">
    <property type="entry name" value="Luciferase, Domain 3"/>
    <property type="match status" value="1"/>
</dbReference>
<dbReference type="InterPro" id="IPR045851">
    <property type="entry name" value="AMP-bd_C_sf"/>
</dbReference>
<keyword evidence="8" id="KW-1185">Reference proteome</keyword>
<dbReference type="Gene3D" id="3.30.300.30">
    <property type="match status" value="1"/>
</dbReference>
<dbReference type="SUPFAM" id="SSF53474">
    <property type="entry name" value="alpha/beta-Hydrolases"/>
    <property type="match status" value="1"/>
</dbReference>
<keyword evidence="4" id="KW-0472">Membrane</keyword>
<dbReference type="InterPro" id="IPR000873">
    <property type="entry name" value="AMP-dep_synth/lig_dom"/>
</dbReference>
<dbReference type="PANTHER" id="PTHR24096">
    <property type="entry name" value="LONG-CHAIN-FATTY-ACID--COA LIGASE"/>
    <property type="match status" value="1"/>
</dbReference>
<sequence>MGQLVDDNGQISVSLSPITTANFAKQSKKLSLLDLANPDSVAVRARFVTPEDAVIVTADGNCLPTIPLQEAYKLNVLRDELNSEVGQGANHEKTESELASQAPCNKGKLTTKLLSKPSPRENAEAARESAVDLQSSMPPNPLFPPLPLYGPPSLLRDLQYRLTRKKFRGHVYDPREYTKLDEADRSYQGQDPFTGGSKKRLKDSTQKRKFPVLLMHGLLQSASAYCVNDDDSLAFYLSKSGYDVWLDPRMWCWSIRQMGIFDLSSLTSQVIHETGFEKIGLVAHSQGTTETFVALAKEQRPELGEKLTVFCALAPAAYAGPLIGKMYFKFMRVISPALFRLMFGIHAFIPMMMVMHSILDSRIYGWLGYKVFSFLLDWTDAHWDRALKNRMFQFAPVYVSAESMRWWLGRECFAKQIYIDAGTKRSYTWSQVKSTAIEFGRGLRSQWGFKKGDVLGFFTPNSVDYSPVFFGLHYIGGTASTANPSYTAKELAFQMKDSSAKGIVTQLPMLPVVQEAARAIGLPDDRILLLGDGRDPSGKFKHFTEIKSMGFLGTLNQGQTRVDSKKDVAFLVYSSGTTGLPKGVQLTHFNIVSNIAQLEHVDRFNGIHHSGGLDGKGDKQLAILPFFHVYGLTCIALAGIRMGLPVIILPKFELEKACQAIQEFKITFASIPPPVVLALAKHPAVSKYDLSSIKFMNSGAAPLGRDLVEMVWDRLTIPIMQGYGLSETAPTLTKGVIFDWKRHNGSAGKLLPNIEAKIVDLEGQELPVGKEGELWVKGPNVFPGYLNRPELQKDTFSADGYFRTGDIGYFDDKGNLYITDRLKELIKYKGFQVAPAELEGILQGHDDIADACVIPAHDQQRETEVPRAYLVLKPGVARDDAKAQEIVAWLGGRVADHKKLRGGVRFIDEIPKNASGKLLRRVLKEQAKAEDRAAGAKL</sequence>
<evidence type="ECO:0000256" key="4">
    <source>
        <dbReference type="SAM" id="Phobius"/>
    </source>
</evidence>
<dbReference type="GO" id="GO:0016405">
    <property type="term" value="F:CoA-ligase activity"/>
    <property type="evidence" value="ECO:0007669"/>
    <property type="project" value="TreeGrafter"/>
</dbReference>
<dbReference type="PROSITE" id="PS00455">
    <property type="entry name" value="AMP_BINDING"/>
    <property type="match status" value="1"/>
</dbReference>
<feature type="transmembrane region" description="Helical" evidence="4">
    <location>
        <begin position="307"/>
        <end position="328"/>
    </location>
</feature>
<comment type="caution">
    <text evidence="7">The sequence shown here is derived from an EMBL/GenBank/DDBJ whole genome shotgun (WGS) entry which is preliminary data.</text>
</comment>
<comment type="similarity">
    <text evidence="1">Belongs to the ATP-dependent AMP-binding enzyme family.</text>
</comment>
<dbReference type="SUPFAM" id="SSF56801">
    <property type="entry name" value="Acetyl-CoA synthetase-like"/>
    <property type="match status" value="1"/>
</dbReference>